<dbReference type="InterPro" id="IPR058163">
    <property type="entry name" value="LysR-type_TF_proteobact-type"/>
</dbReference>
<dbReference type="PANTHER" id="PTHR30537">
    <property type="entry name" value="HTH-TYPE TRANSCRIPTIONAL REGULATOR"/>
    <property type="match status" value="1"/>
</dbReference>
<proteinExistence type="inferred from homology"/>
<keyword evidence="7" id="KW-1185">Reference proteome</keyword>
<keyword evidence="3" id="KW-0238">DNA-binding</keyword>
<keyword evidence="4" id="KW-0804">Transcription</keyword>
<comment type="similarity">
    <text evidence="1">Belongs to the LysR transcriptional regulatory family.</text>
</comment>
<comment type="caution">
    <text evidence="6">The sequence shown here is derived from an EMBL/GenBank/DDBJ whole genome shotgun (WGS) entry which is preliminary data.</text>
</comment>
<dbReference type="EMBL" id="JAESND010000002">
    <property type="protein sequence ID" value="MBM3115340.1"/>
    <property type="molecule type" value="Genomic_DNA"/>
</dbReference>
<evidence type="ECO:0000313" key="6">
    <source>
        <dbReference type="EMBL" id="MBM3115340.1"/>
    </source>
</evidence>
<dbReference type="Gene3D" id="3.40.190.290">
    <property type="match status" value="1"/>
</dbReference>
<dbReference type="Pfam" id="PF00126">
    <property type="entry name" value="HTH_1"/>
    <property type="match status" value="1"/>
</dbReference>
<dbReference type="PRINTS" id="PR00039">
    <property type="entry name" value="HTHLYSR"/>
</dbReference>
<evidence type="ECO:0000256" key="3">
    <source>
        <dbReference type="ARBA" id="ARBA00023125"/>
    </source>
</evidence>
<dbReference type="PANTHER" id="PTHR30537:SF66">
    <property type="entry name" value="IRON-REGULATED VIRULENCE REGULATORY PROTEIN IRGB"/>
    <property type="match status" value="1"/>
</dbReference>
<keyword evidence="2" id="KW-0805">Transcription regulation</keyword>
<evidence type="ECO:0000259" key="5">
    <source>
        <dbReference type="PROSITE" id="PS50931"/>
    </source>
</evidence>
<dbReference type="InterPro" id="IPR005119">
    <property type="entry name" value="LysR_subst-bd"/>
</dbReference>
<dbReference type="InterPro" id="IPR036390">
    <property type="entry name" value="WH_DNA-bd_sf"/>
</dbReference>
<reference evidence="6 7" key="1">
    <citation type="submission" date="2021-01" db="EMBL/GenBank/DDBJ databases">
        <title>Draft Genome Sequence and Polyhydroxyalkanoate Biosynthetic Potential of Jeongeupia naejangsanensis Type Strain DSM 24253.</title>
        <authorList>
            <person name="Turrini P."/>
            <person name="Artuso I."/>
            <person name="Lugli G.A."/>
            <person name="Frangipani E."/>
            <person name="Ventura M."/>
            <person name="Visca P."/>
        </authorList>
    </citation>
    <scope>NUCLEOTIDE SEQUENCE [LARGE SCALE GENOMIC DNA]</scope>
    <source>
        <strain evidence="6 7">DSM 24253</strain>
    </source>
</reference>
<evidence type="ECO:0000256" key="4">
    <source>
        <dbReference type="ARBA" id="ARBA00023163"/>
    </source>
</evidence>
<dbReference type="Pfam" id="PF03466">
    <property type="entry name" value="LysR_substrate"/>
    <property type="match status" value="1"/>
</dbReference>
<dbReference type="InterPro" id="IPR036388">
    <property type="entry name" value="WH-like_DNA-bd_sf"/>
</dbReference>
<dbReference type="Gene3D" id="1.10.10.10">
    <property type="entry name" value="Winged helix-like DNA-binding domain superfamily/Winged helix DNA-binding domain"/>
    <property type="match status" value="1"/>
</dbReference>
<dbReference type="SUPFAM" id="SSF53850">
    <property type="entry name" value="Periplasmic binding protein-like II"/>
    <property type="match status" value="1"/>
</dbReference>
<dbReference type="SUPFAM" id="SSF46785">
    <property type="entry name" value="Winged helix' DNA-binding domain"/>
    <property type="match status" value="1"/>
</dbReference>
<evidence type="ECO:0000313" key="7">
    <source>
        <dbReference type="Proteomes" id="UP000809431"/>
    </source>
</evidence>
<evidence type="ECO:0000256" key="2">
    <source>
        <dbReference type="ARBA" id="ARBA00023015"/>
    </source>
</evidence>
<dbReference type="CDD" id="cd08422">
    <property type="entry name" value="PBP2_CrgA_like"/>
    <property type="match status" value="1"/>
</dbReference>
<dbReference type="InterPro" id="IPR000847">
    <property type="entry name" value="LysR_HTH_N"/>
</dbReference>
<sequence>METMAMVHDLNRLAVFAAVAETGSFTAAAERIGKPKSQLSVQISRLEAELGVRLFTRTTRKVSLTEAGSALFDDCAPLLCEMAAALERLDVDRREPRGLLRLTVSAEYAATVLAPLIVSFIERYPKMEIDVVTASEQVDLVDARLDLAIRMGWLKDSSLRAVPLGDFGQWVVAAPDYLRRHGTPQTPAELAAHRWVALTLLRSPLQWTFATPAGGDEAVRVKAALKVNSTAGLQGLVTAGAGLSTLPDFMVAEQVRIGQLTRVLGGYALPRAGIYAVYPDGRHVPAKVRAFIDHVRDALVAVP</sequence>
<feature type="domain" description="HTH lysR-type" evidence="5">
    <location>
        <begin position="8"/>
        <end position="65"/>
    </location>
</feature>
<dbReference type="PROSITE" id="PS50931">
    <property type="entry name" value="HTH_LYSR"/>
    <property type="match status" value="1"/>
</dbReference>
<dbReference type="Proteomes" id="UP000809431">
    <property type="component" value="Unassembled WGS sequence"/>
</dbReference>
<protein>
    <submittedName>
        <fullName evidence="6">LysR family transcriptional regulator</fullName>
    </submittedName>
</protein>
<evidence type="ECO:0000256" key="1">
    <source>
        <dbReference type="ARBA" id="ARBA00009437"/>
    </source>
</evidence>
<organism evidence="6 7">
    <name type="scientific">Jeongeupia naejangsanensis</name>
    <dbReference type="NCBI Taxonomy" id="613195"/>
    <lineage>
        <taxon>Bacteria</taxon>
        <taxon>Pseudomonadati</taxon>
        <taxon>Pseudomonadota</taxon>
        <taxon>Betaproteobacteria</taxon>
        <taxon>Neisseriales</taxon>
        <taxon>Chitinibacteraceae</taxon>
        <taxon>Jeongeupia</taxon>
    </lineage>
</organism>
<accession>A0ABS2BIQ4</accession>
<gene>
    <name evidence="6" type="ORF">JMJ54_05830</name>
</gene>
<name>A0ABS2BIQ4_9NEIS</name>